<organism evidence="3 4">
    <name type="scientific">Geodermatophilus obscurus</name>
    <dbReference type="NCBI Taxonomy" id="1861"/>
    <lineage>
        <taxon>Bacteria</taxon>
        <taxon>Bacillati</taxon>
        <taxon>Actinomycetota</taxon>
        <taxon>Actinomycetes</taxon>
        <taxon>Geodermatophilales</taxon>
        <taxon>Geodermatophilaceae</taxon>
        <taxon>Geodermatophilus</taxon>
    </lineage>
</organism>
<keyword evidence="2" id="KW-0472">Membrane</keyword>
<evidence type="ECO:0000313" key="3">
    <source>
        <dbReference type="EMBL" id="SHN77214.1"/>
    </source>
</evidence>
<accession>A0A1M7U2U6</accession>
<evidence type="ECO:0000313" key="4">
    <source>
        <dbReference type="Proteomes" id="UP000184428"/>
    </source>
</evidence>
<gene>
    <name evidence="3" type="ORF">SAMN05660350_02497</name>
</gene>
<sequence length="99" mass="9463">MGALTPDCDPDLSTCGSPTSPPGGGVRSTVVLLALVTVAVLAVTGEAVPGAVAFLAGGVGLVSALVLGGRAVRLARRAGAAVVAQAPRAGAVHRSRPVG</sequence>
<dbReference type="RefSeq" id="WP_072918524.1">
    <property type="nucleotide sequence ID" value="NZ_FRDM01000011.1"/>
</dbReference>
<evidence type="ECO:0000256" key="2">
    <source>
        <dbReference type="SAM" id="Phobius"/>
    </source>
</evidence>
<feature type="transmembrane region" description="Helical" evidence="2">
    <location>
        <begin position="50"/>
        <end position="68"/>
    </location>
</feature>
<keyword evidence="2" id="KW-1133">Transmembrane helix</keyword>
<keyword evidence="2" id="KW-0812">Transmembrane</keyword>
<reference evidence="3 4" key="1">
    <citation type="submission" date="2016-12" db="EMBL/GenBank/DDBJ databases">
        <authorList>
            <person name="Song W.-J."/>
            <person name="Kurnit D.M."/>
        </authorList>
    </citation>
    <scope>NUCLEOTIDE SEQUENCE [LARGE SCALE GENOMIC DNA]</scope>
    <source>
        <strain evidence="3 4">DSM 43162</strain>
    </source>
</reference>
<protein>
    <submittedName>
        <fullName evidence="3">Uncharacterized protein</fullName>
    </submittedName>
</protein>
<dbReference type="EMBL" id="FRDM01000011">
    <property type="protein sequence ID" value="SHN77214.1"/>
    <property type="molecule type" value="Genomic_DNA"/>
</dbReference>
<evidence type="ECO:0000256" key="1">
    <source>
        <dbReference type="SAM" id="MobiDB-lite"/>
    </source>
</evidence>
<feature type="region of interest" description="Disordered" evidence="1">
    <location>
        <begin position="1"/>
        <end position="23"/>
    </location>
</feature>
<proteinExistence type="predicted"/>
<dbReference type="Proteomes" id="UP000184428">
    <property type="component" value="Unassembled WGS sequence"/>
</dbReference>
<name>A0A1M7U2U6_9ACTN</name>
<dbReference type="AlphaFoldDB" id="A0A1M7U2U6"/>